<comment type="caution">
    <text evidence="2">The sequence shown here is derived from an EMBL/GenBank/DDBJ whole genome shotgun (WGS) entry which is preliminary data.</text>
</comment>
<dbReference type="EMBL" id="SNRY01001188">
    <property type="protein sequence ID" value="KAA6332842.1"/>
    <property type="molecule type" value="Genomic_DNA"/>
</dbReference>
<name>A0A5J4RGS0_9ZZZZ</name>
<dbReference type="AlphaFoldDB" id="A0A5J4RGS0"/>
<sequence>MPSRNTTRPALYGIPRPTLIPFVTRKTPKFIHFSTKYDLNIKTVKHLLLLSCDETRVNAERFFNTATAVSLLILSTRPISPTPLPLSVISIILSLLSSIMATGTLKIFSTLLAVPTLFAGATFTVFLQSIAMATGTMNCF</sequence>
<organism evidence="2">
    <name type="scientific">termite gut metagenome</name>
    <dbReference type="NCBI Taxonomy" id="433724"/>
    <lineage>
        <taxon>unclassified sequences</taxon>
        <taxon>metagenomes</taxon>
        <taxon>organismal metagenomes</taxon>
    </lineage>
</organism>
<proteinExistence type="predicted"/>
<keyword evidence="1" id="KW-0472">Membrane</keyword>
<keyword evidence="1" id="KW-1133">Transmembrane helix</keyword>
<reference evidence="2" key="1">
    <citation type="submission" date="2019-03" db="EMBL/GenBank/DDBJ databases">
        <title>Single cell metagenomics reveals metabolic interactions within the superorganism composed of flagellate Streblomastix strix and complex community of Bacteroidetes bacteria on its surface.</title>
        <authorList>
            <person name="Treitli S.C."/>
            <person name="Kolisko M."/>
            <person name="Husnik F."/>
            <person name="Keeling P."/>
            <person name="Hampl V."/>
        </authorList>
    </citation>
    <scope>NUCLEOTIDE SEQUENCE</scope>
    <source>
        <strain evidence="2">STM</strain>
    </source>
</reference>
<evidence type="ECO:0000256" key="1">
    <source>
        <dbReference type="SAM" id="Phobius"/>
    </source>
</evidence>
<accession>A0A5J4RGS0</accession>
<gene>
    <name evidence="2" type="ORF">EZS27_018683</name>
</gene>
<evidence type="ECO:0000313" key="2">
    <source>
        <dbReference type="EMBL" id="KAA6332842.1"/>
    </source>
</evidence>
<keyword evidence="1" id="KW-0812">Transmembrane</keyword>
<feature type="transmembrane region" description="Helical" evidence="1">
    <location>
        <begin position="107"/>
        <end position="127"/>
    </location>
</feature>
<protein>
    <submittedName>
        <fullName evidence="2">Uncharacterized protein</fullName>
    </submittedName>
</protein>